<protein>
    <submittedName>
        <fullName evidence="4">Glycosyl transferase family 2</fullName>
    </submittedName>
</protein>
<dbReference type="Gene3D" id="3.90.550.10">
    <property type="entry name" value="Spore Coat Polysaccharide Biosynthesis Protein SpsA, Chain A"/>
    <property type="match status" value="1"/>
</dbReference>
<proteinExistence type="predicted"/>
<dbReference type="SUPFAM" id="SSF53448">
    <property type="entry name" value="Nucleotide-diphospho-sugar transferases"/>
    <property type="match status" value="1"/>
</dbReference>
<dbReference type="RefSeq" id="WP_035126415.1">
    <property type="nucleotide sequence ID" value="NZ_JRHH01000003.1"/>
</dbReference>
<reference evidence="4 5" key="1">
    <citation type="submission" date="2014-09" db="EMBL/GenBank/DDBJ databases">
        <title>Whole Genome Shotgun of Flavobacterium aquatile LMG 4008.</title>
        <authorList>
            <person name="Gale A.N."/>
            <person name="Pipes S.E."/>
            <person name="Newman J.D."/>
        </authorList>
    </citation>
    <scope>NUCLEOTIDE SEQUENCE [LARGE SCALE GENOMIC DNA]</scope>
    <source>
        <strain evidence="4 5">LMG 4008</strain>
    </source>
</reference>
<dbReference type="PANTHER" id="PTHR43685:SF3">
    <property type="entry name" value="SLR2126 PROTEIN"/>
    <property type="match status" value="1"/>
</dbReference>
<dbReference type="InterPro" id="IPR027791">
    <property type="entry name" value="Galactosyl_T_C"/>
</dbReference>
<dbReference type="CDD" id="cd06420">
    <property type="entry name" value="GT2_Chondriotin_Pol_N"/>
    <property type="match status" value="1"/>
</dbReference>
<name>A0A095SV22_9FLAO</name>
<evidence type="ECO:0000259" key="3">
    <source>
        <dbReference type="Pfam" id="PF02709"/>
    </source>
</evidence>
<dbReference type="GO" id="GO:0016740">
    <property type="term" value="F:transferase activity"/>
    <property type="evidence" value="ECO:0007669"/>
    <property type="project" value="UniProtKB-KW"/>
</dbReference>
<feature type="domain" description="Galactosyltransferase C-terminal" evidence="3">
    <location>
        <begin position="181"/>
        <end position="235"/>
    </location>
</feature>
<organism evidence="4 5">
    <name type="scientific">Flavobacterium aquatile LMG 4008 = ATCC 11947</name>
    <dbReference type="NCBI Taxonomy" id="1453498"/>
    <lineage>
        <taxon>Bacteria</taxon>
        <taxon>Pseudomonadati</taxon>
        <taxon>Bacteroidota</taxon>
        <taxon>Flavobacteriia</taxon>
        <taxon>Flavobacteriales</taxon>
        <taxon>Flavobacteriaceae</taxon>
        <taxon>Flavobacterium</taxon>
    </lineage>
</organism>
<dbReference type="InterPro" id="IPR001173">
    <property type="entry name" value="Glyco_trans_2-like"/>
</dbReference>
<keyword evidence="5" id="KW-1185">Reference proteome</keyword>
<accession>A0A095SV22</accession>
<gene>
    <name evidence="4" type="ORF">LG45_09560</name>
</gene>
<keyword evidence="1 4" id="KW-0808">Transferase</keyword>
<dbReference type="Proteomes" id="UP000029554">
    <property type="component" value="Unassembled WGS sequence"/>
</dbReference>
<dbReference type="eggNOG" id="COG0463">
    <property type="taxonomic scope" value="Bacteria"/>
</dbReference>
<dbReference type="Pfam" id="PF00535">
    <property type="entry name" value="Glycos_transf_2"/>
    <property type="match status" value="1"/>
</dbReference>
<feature type="domain" description="Glycosyltransferase 2-like" evidence="2">
    <location>
        <begin position="4"/>
        <end position="107"/>
    </location>
</feature>
<dbReference type="AlphaFoldDB" id="A0A095SV22"/>
<dbReference type="InterPro" id="IPR029044">
    <property type="entry name" value="Nucleotide-diphossugar_trans"/>
</dbReference>
<dbReference type="PANTHER" id="PTHR43685">
    <property type="entry name" value="GLYCOSYLTRANSFERASE"/>
    <property type="match status" value="1"/>
</dbReference>
<dbReference type="InterPro" id="IPR050834">
    <property type="entry name" value="Glycosyltransf_2"/>
</dbReference>
<evidence type="ECO:0000256" key="1">
    <source>
        <dbReference type="ARBA" id="ARBA00022679"/>
    </source>
</evidence>
<dbReference type="STRING" id="1453498.LG45_09560"/>
<evidence type="ECO:0000259" key="2">
    <source>
        <dbReference type="Pfam" id="PF00535"/>
    </source>
</evidence>
<comment type="caution">
    <text evidence="4">The sequence shown here is derived from an EMBL/GenBank/DDBJ whole genome shotgun (WGS) entry which is preliminary data.</text>
</comment>
<dbReference type="Pfam" id="PF02709">
    <property type="entry name" value="Glyco_transf_7C"/>
    <property type="match status" value="1"/>
</dbReference>
<dbReference type="OrthoDB" id="9801954at2"/>
<dbReference type="EMBL" id="JRHH01000003">
    <property type="protein sequence ID" value="KGD68511.1"/>
    <property type="molecule type" value="Genomic_DNA"/>
</dbReference>
<sequence length="270" mass="31598">MKLSIIISTYNSEEWLHKVLLAYSVQSFDDFEIIVADDGSKEITKKVVDSFQSKFKHPIKYVWQEDIGFRKCRILNEAIIVSSSEYLIFTDGDCIPRKDFVSQHNQYKQKGYFLSGGYFKLPMVTSKSINDEDIIEGKCFSVSWLLKKGLKLNFKISKLLQNSYFTKFMNWITPTKRSWNGHNSSCYKSDIEIINGFNELLSYGGEDRELGERLYNLGLKSKQIRYSAICIHLDHDRSYADLEKIKFNREIRKFNKVNKITRIECGIDKH</sequence>
<evidence type="ECO:0000313" key="5">
    <source>
        <dbReference type="Proteomes" id="UP000029554"/>
    </source>
</evidence>
<evidence type="ECO:0000313" key="4">
    <source>
        <dbReference type="EMBL" id="KGD68511.1"/>
    </source>
</evidence>